<dbReference type="InterPro" id="IPR023213">
    <property type="entry name" value="CAT-like_dom_sf"/>
</dbReference>
<dbReference type="GO" id="GO:0019432">
    <property type="term" value="P:triglyceride biosynthetic process"/>
    <property type="evidence" value="ECO:0007669"/>
    <property type="project" value="UniProtKB-UniPathway"/>
</dbReference>
<dbReference type="AlphaFoldDB" id="A0A7J7M9L2"/>
<evidence type="ECO:0000256" key="6">
    <source>
        <dbReference type="ARBA" id="ARBA00022824"/>
    </source>
</evidence>
<protein>
    <recommendedName>
        <fullName evidence="15">Diacylglycerol O-acyltransferase</fullName>
    </recommendedName>
</protein>
<dbReference type="GO" id="GO:0047196">
    <property type="term" value="F:long-chain-alcohol O-fatty-acyltransferase activity"/>
    <property type="evidence" value="ECO:0007669"/>
    <property type="project" value="UniProtKB-EC"/>
</dbReference>
<dbReference type="Proteomes" id="UP000541444">
    <property type="component" value="Unassembled WGS sequence"/>
</dbReference>
<dbReference type="PANTHER" id="PTHR31650">
    <property type="entry name" value="O-ACYLTRANSFERASE (WSD1-LIKE) FAMILY PROTEIN"/>
    <property type="match status" value="1"/>
</dbReference>
<gene>
    <name evidence="13" type="ORF">GIB67_016282</name>
</gene>
<dbReference type="GO" id="GO:0005886">
    <property type="term" value="C:plasma membrane"/>
    <property type="evidence" value="ECO:0007669"/>
    <property type="project" value="UniProtKB-SubCell"/>
</dbReference>
<dbReference type="Pfam" id="PF03007">
    <property type="entry name" value="WS_DGAT_cat"/>
    <property type="match status" value="1"/>
</dbReference>
<comment type="caution">
    <text evidence="13">The sequence shown here is derived from an EMBL/GenBank/DDBJ whole genome shotgun (WGS) entry which is preliminary data.</text>
</comment>
<accession>A0A7J7M9L2</accession>
<comment type="pathway">
    <text evidence="3">Glycerolipid metabolism; triacylglycerol biosynthesis.</text>
</comment>
<keyword evidence="7" id="KW-0012">Acyltransferase</keyword>
<keyword evidence="6" id="KW-0256">Endoplasmic reticulum</keyword>
<evidence type="ECO:0000313" key="14">
    <source>
        <dbReference type="Proteomes" id="UP000541444"/>
    </source>
</evidence>
<dbReference type="OrthoDB" id="619536at2759"/>
<keyword evidence="14" id="KW-1185">Reference proteome</keyword>
<sequence>MEKTAEDVPVTPAGRMFLHPDMDNVISCAIGLQNPIDIEALKSDIKNSIMIQHPRFRSLFVKDKHGREHWRLTTRVNLENHVFVRDIKGNDDDDEDIVNEYLADLAVSSPLAFDKPLWEVHILRKQKCFVLRVHHALGDGISLMSLFLACCTKVDQTNTVARDKSSFTSSSTEKSIPGIAKKAWRLVMVVVFTFIYVLKFIGRSLGVKDGKSVITGGDGVELWPRKLATAKFNLEDMKKVKSAITGGTVNDVLFGVISSGLARYLEVRLPNETQEGLQITGLAMVNLRKQPGLQEMSNLMKNGSVSRWGNQFGFFLLPIYHHKDVGDPLSYVKRAKAMLDRKKLSLEAHFSYSIGKLVMSLFGPKVATLLNRKVICNTSFTISNILGPQEEIMISGNPMVYIRVNTSSLSHAITMHMVSYTGKAEMQILVAKDIIPDPKFLAKCFEDALLQMRDAATTAPQIH</sequence>
<evidence type="ECO:0000259" key="11">
    <source>
        <dbReference type="Pfam" id="PF03007"/>
    </source>
</evidence>
<evidence type="ECO:0000256" key="1">
    <source>
        <dbReference type="ARBA" id="ARBA00004162"/>
    </source>
</evidence>
<dbReference type="PANTHER" id="PTHR31650:SF41">
    <property type="entry name" value="O-ACYLTRANSFERASE WSD1-LIKE ISOFORM X1"/>
    <property type="match status" value="1"/>
</dbReference>
<evidence type="ECO:0000256" key="10">
    <source>
        <dbReference type="ARBA" id="ARBA00048109"/>
    </source>
</evidence>
<organism evidence="13 14">
    <name type="scientific">Kingdonia uniflora</name>
    <dbReference type="NCBI Taxonomy" id="39325"/>
    <lineage>
        <taxon>Eukaryota</taxon>
        <taxon>Viridiplantae</taxon>
        <taxon>Streptophyta</taxon>
        <taxon>Embryophyta</taxon>
        <taxon>Tracheophyta</taxon>
        <taxon>Spermatophyta</taxon>
        <taxon>Magnoliopsida</taxon>
        <taxon>Ranunculales</taxon>
        <taxon>Circaeasteraceae</taxon>
        <taxon>Kingdonia</taxon>
    </lineage>
</organism>
<dbReference type="Pfam" id="PF06974">
    <property type="entry name" value="WS_DGAT_C"/>
    <property type="match status" value="1"/>
</dbReference>
<dbReference type="GO" id="GO:0005789">
    <property type="term" value="C:endoplasmic reticulum membrane"/>
    <property type="evidence" value="ECO:0007669"/>
    <property type="project" value="UniProtKB-SubCell"/>
</dbReference>
<dbReference type="InterPro" id="IPR004255">
    <property type="entry name" value="O-acyltransferase_WSD1_N"/>
</dbReference>
<dbReference type="InterPro" id="IPR045034">
    <property type="entry name" value="O-acyltransferase_WSD1-like"/>
</dbReference>
<feature type="domain" description="O-acyltransferase WSD1 C-terminal" evidence="12">
    <location>
        <begin position="308"/>
        <end position="452"/>
    </location>
</feature>
<evidence type="ECO:0000256" key="3">
    <source>
        <dbReference type="ARBA" id="ARBA00004771"/>
    </source>
</evidence>
<evidence type="ECO:0000256" key="7">
    <source>
        <dbReference type="ARBA" id="ARBA00023315"/>
    </source>
</evidence>
<proteinExistence type="inferred from homology"/>
<comment type="subcellular location">
    <subcellularLocation>
        <location evidence="1">Cell membrane</location>
        <topology evidence="1">Single-pass membrane protein</topology>
    </subcellularLocation>
    <subcellularLocation>
        <location evidence="2">Endoplasmic reticulum membrane</location>
    </subcellularLocation>
</comment>
<comment type="catalytic activity">
    <reaction evidence="9">
        <text>a long chain fatty alcohol + a fatty acyl-CoA = a long-chain alcohol wax ester + CoA</text>
        <dbReference type="Rhea" id="RHEA:38443"/>
        <dbReference type="ChEBI" id="CHEBI:17135"/>
        <dbReference type="ChEBI" id="CHEBI:57287"/>
        <dbReference type="ChEBI" id="CHEBI:77636"/>
        <dbReference type="ChEBI" id="CHEBI:235323"/>
        <dbReference type="EC" id="2.3.1.75"/>
    </reaction>
</comment>
<evidence type="ECO:0000256" key="5">
    <source>
        <dbReference type="ARBA" id="ARBA00022679"/>
    </source>
</evidence>
<keyword evidence="5" id="KW-0808">Transferase</keyword>
<reference evidence="13 14" key="1">
    <citation type="journal article" date="2020" name="IScience">
        <title>Genome Sequencing of the Endangered Kingdonia uniflora (Circaeasteraceae, Ranunculales) Reveals Potential Mechanisms of Evolutionary Specialization.</title>
        <authorList>
            <person name="Sun Y."/>
            <person name="Deng T."/>
            <person name="Zhang A."/>
            <person name="Moore M.J."/>
            <person name="Landis J.B."/>
            <person name="Lin N."/>
            <person name="Zhang H."/>
            <person name="Zhang X."/>
            <person name="Huang J."/>
            <person name="Zhang X."/>
            <person name="Sun H."/>
            <person name="Wang H."/>
        </authorList>
    </citation>
    <scope>NUCLEOTIDE SEQUENCE [LARGE SCALE GENOMIC DNA]</scope>
    <source>
        <strain evidence="13">TB1705</strain>
        <tissue evidence="13">Leaf</tissue>
    </source>
</reference>
<evidence type="ECO:0000313" key="13">
    <source>
        <dbReference type="EMBL" id="KAF6151470.1"/>
    </source>
</evidence>
<dbReference type="Gene3D" id="3.30.559.10">
    <property type="entry name" value="Chloramphenicol acetyltransferase-like domain"/>
    <property type="match status" value="1"/>
</dbReference>
<name>A0A7J7M9L2_9MAGN</name>
<evidence type="ECO:0000259" key="12">
    <source>
        <dbReference type="Pfam" id="PF06974"/>
    </source>
</evidence>
<evidence type="ECO:0008006" key="15">
    <source>
        <dbReference type="Google" id="ProtNLM"/>
    </source>
</evidence>
<comment type="catalytic activity">
    <reaction evidence="10">
        <text>an acyl-CoA + a 1,2-diacyl-sn-glycerol = a triacyl-sn-glycerol + CoA</text>
        <dbReference type="Rhea" id="RHEA:10868"/>
        <dbReference type="ChEBI" id="CHEBI:17815"/>
        <dbReference type="ChEBI" id="CHEBI:57287"/>
        <dbReference type="ChEBI" id="CHEBI:58342"/>
        <dbReference type="ChEBI" id="CHEBI:64615"/>
        <dbReference type="EC" id="2.3.1.20"/>
    </reaction>
</comment>
<evidence type="ECO:0000256" key="8">
    <source>
        <dbReference type="ARBA" id="ARBA00024360"/>
    </source>
</evidence>
<evidence type="ECO:0000256" key="9">
    <source>
        <dbReference type="ARBA" id="ARBA00047604"/>
    </source>
</evidence>
<evidence type="ECO:0000256" key="2">
    <source>
        <dbReference type="ARBA" id="ARBA00004586"/>
    </source>
</evidence>
<evidence type="ECO:0000256" key="4">
    <source>
        <dbReference type="ARBA" id="ARBA00005189"/>
    </source>
</evidence>
<dbReference type="EMBL" id="JACGCM010001690">
    <property type="protein sequence ID" value="KAF6151470.1"/>
    <property type="molecule type" value="Genomic_DNA"/>
</dbReference>
<dbReference type="InterPro" id="IPR009721">
    <property type="entry name" value="O-acyltransferase_WSD1_C"/>
</dbReference>
<dbReference type="SUPFAM" id="SSF52777">
    <property type="entry name" value="CoA-dependent acyltransferases"/>
    <property type="match status" value="1"/>
</dbReference>
<comment type="pathway">
    <text evidence="4">Lipid metabolism.</text>
</comment>
<dbReference type="GO" id="GO:0004144">
    <property type="term" value="F:diacylglycerol O-acyltransferase activity"/>
    <property type="evidence" value="ECO:0007669"/>
    <property type="project" value="UniProtKB-EC"/>
</dbReference>
<comment type="similarity">
    <text evidence="8">In the N-terminal section; belongs to the long-chain O-acyltransferase family.</text>
</comment>
<dbReference type="UniPathway" id="UPA00282"/>
<feature type="domain" description="O-acyltransferase WSD1-like N-terminal" evidence="11">
    <location>
        <begin position="51"/>
        <end position="252"/>
    </location>
</feature>